<dbReference type="PANTHER" id="PTHR32176">
    <property type="entry name" value="XYLOSE ISOMERASE"/>
    <property type="match status" value="1"/>
</dbReference>
<feature type="domain" description="PNPLA" evidence="6">
    <location>
        <begin position="21"/>
        <end position="231"/>
    </location>
</feature>
<feature type="compositionally biased region" description="Low complexity" evidence="5">
    <location>
        <begin position="739"/>
        <end position="751"/>
    </location>
</feature>
<reference evidence="7" key="1">
    <citation type="submission" date="2024-02" db="EMBL/GenBank/DDBJ databases">
        <authorList>
            <consortium name="ELIXIR-Norway"/>
            <consortium name="Elixir Norway"/>
        </authorList>
    </citation>
    <scope>NUCLEOTIDE SEQUENCE</scope>
</reference>
<keyword evidence="3 4" id="KW-0378">Hydrolase</keyword>
<keyword evidence="2 3" id="KW-0443">Lipid metabolism</keyword>
<accession>A0ABP0WGC6</accession>
<feature type="short sequence motif" description="GXSXG" evidence="3">
    <location>
        <begin position="63"/>
        <end position="67"/>
    </location>
</feature>
<evidence type="ECO:0000256" key="1">
    <source>
        <dbReference type="ARBA" id="ARBA00010240"/>
    </source>
</evidence>
<feature type="active site" description="Proton acceptor" evidence="3">
    <location>
        <position position="218"/>
    </location>
</feature>
<sequence length="766" mass="83827">MPTDFMGEQSKGSVGKRITVLSIDGGGVRGLIPATILEELEAKLQRLDGPEVRLVDYFDMIAGTSTGGLITAMLTAPSNENAKRPLCSVKEVCEFYLWYAGKVFPRTRGPFSQTRMNFTALNGPKYKAKGLDKILDRYFDSDPLLDAALTSIVIPAFDTKLQQPVFFSSWRASVDPLQNAPIKIVCRATTAAPTYLPPVQFTVKDPNSDATREYNMIDGGVAVNNPTYVAITQAIKELQAGGRAAGRVEYTNFNDLLVLSLGTGQQVTGYDAKQIAKWGARDWLINKGDSPLVDMVYYGSADMVDYNLSTIFNLQDCGTNYLRIQTDHMTGHMTAIDDSTPTNLYRLINTAKHLLDEPVTERNFETGRLSSVPNSGTNREALYRFAEWLSLERKERLAAAAAAAPPPAAEEAAAPAAEEPPAEEAPKVEETAAALVAIAHAPLQTAIYTPPAAEEAAVHPAEEPPAKKAPKVEETAPKVEETAAALVAIPHAPLQTAIYTPPAAAHPTSTCIQPSSRASASLLGSRLEPPCESVSYSKPSYSDKPSTYYTSYAKPLYESSYSTCGTKSNYHQDYKSSYSSSYTEPVFESSYSSFSDTRLRSTHDQEYGRSSSYKSSYAKPVYVSSYSYTTRPDSHHDDYKSPYHDAYSYSEPVYESASQAIGSYIKPIKHESSSYYQPSNQTYEFKASTFEQQPTAYESMAISASSYTLSPSPSYHSSSSYEESTYEVSSNWSSDTHFSLPSTPSSPSTHTQNSYSKLPDFLGVFS</sequence>
<keyword evidence="3 4" id="KW-0442">Lipid degradation</keyword>
<feature type="region of interest" description="Disordered" evidence="5">
    <location>
        <begin position="400"/>
        <end position="427"/>
    </location>
</feature>
<comment type="domain">
    <text evidence="4">The nitrogen atoms of the two glycine residues in the GGXR motif define the oxyanion hole, and stabilize the oxyanion that forms during the nucleophilic attack by the catalytic serine during substrate cleavage.</text>
</comment>
<feature type="region of interest" description="Disordered" evidence="5">
    <location>
        <begin position="732"/>
        <end position="754"/>
    </location>
</feature>
<dbReference type="Gene3D" id="3.40.1090.10">
    <property type="entry name" value="Cytosolic phospholipase A2 catalytic domain"/>
    <property type="match status" value="1"/>
</dbReference>
<comment type="function">
    <text evidence="4">Lipolytic acyl hydrolase (LAH).</text>
</comment>
<evidence type="ECO:0000259" key="6">
    <source>
        <dbReference type="PROSITE" id="PS51635"/>
    </source>
</evidence>
<dbReference type="InterPro" id="IPR002641">
    <property type="entry name" value="PNPLA_dom"/>
</dbReference>
<dbReference type="PROSITE" id="PS51635">
    <property type="entry name" value="PNPLA"/>
    <property type="match status" value="1"/>
</dbReference>
<evidence type="ECO:0000313" key="7">
    <source>
        <dbReference type="EMBL" id="CAK9265514.1"/>
    </source>
</evidence>
<evidence type="ECO:0000256" key="4">
    <source>
        <dbReference type="RuleBase" id="RU361262"/>
    </source>
</evidence>
<name>A0ABP0WGC6_9BRYO</name>
<dbReference type="PANTHER" id="PTHR32176:SF92">
    <property type="entry name" value="XYLOSE ISOMERASE"/>
    <property type="match status" value="1"/>
</dbReference>
<evidence type="ECO:0000256" key="5">
    <source>
        <dbReference type="SAM" id="MobiDB-lite"/>
    </source>
</evidence>
<feature type="compositionally biased region" description="Basic and acidic residues" evidence="5">
    <location>
        <begin position="456"/>
        <end position="477"/>
    </location>
</feature>
<feature type="active site" description="Nucleophile" evidence="3">
    <location>
        <position position="65"/>
    </location>
</feature>
<keyword evidence="8" id="KW-1185">Reference proteome</keyword>
<evidence type="ECO:0000256" key="2">
    <source>
        <dbReference type="ARBA" id="ARBA00023098"/>
    </source>
</evidence>
<feature type="short sequence motif" description="GXGXXG" evidence="3">
    <location>
        <begin position="25"/>
        <end position="30"/>
    </location>
</feature>
<feature type="short sequence motif" description="DGA/G" evidence="3">
    <location>
        <begin position="218"/>
        <end position="220"/>
    </location>
</feature>
<dbReference type="EMBL" id="OZ020112">
    <property type="protein sequence ID" value="CAK9265514.1"/>
    <property type="molecule type" value="Genomic_DNA"/>
</dbReference>
<gene>
    <name evidence="7" type="ORF">CSSPJE1EN1_LOCUS10992</name>
</gene>
<dbReference type="Pfam" id="PF01734">
    <property type="entry name" value="Patatin"/>
    <property type="match status" value="1"/>
</dbReference>
<dbReference type="InterPro" id="IPR016035">
    <property type="entry name" value="Acyl_Trfase/lysoPLipase"/>
</dbReference>
<comment type="similarity">
    <text evidence="1 4">Belongs to the patatin family.</text>
</comment>
<dbReference type="EC" id="3.1.1.-" evidence="4"/>
<dbReference type="SUPFAM" id="SSF52151">
    <property type="entry name" value="FabD/lysophospholipase-like"/>
    <property type="match status" value="1"/>
</dbReference>
<evidence type="ECO:0000313" key="8">
    <source>
        <dbReference type="Proteomes" id="UP001497444"/>
    </source>
</evidence>
<proteinExistence type="inferred from homology"/>
<dbReference type="Proteomes" id="UP001497444">
    <property type="component" value="Chromosome 17"/>
</dbReference>
<feature type="compositionally biased region" description="Low complexity" evidence="5">
    <location>
        <begin position="400"/>
        <end position="419"/>
    </location>
</feature>
<protein>
    <recommendedName>
        <fullName evidence="4">Patatin</fullName>
        <ecNumber evidence="4">3.1.1.-</ecNumber>
    </recommendedName>
</protein>
<evidence type="ECO:0000256" key="3">
    <source>
        <dbReference type="PROSITE-ProRule" id="PRU01161"/>
    </source>
</evidence>
<organism evidence="7 8">
    <name type="scientific">Sphagnum jensenii</name>
    <dbReference type="NCBI Taxonomy" id="128206"/>
    <lineage>
        <taxon>Eukaryota</taxon>
        <taxon>Viridiplantae</taxon>
        <taxon>Streptophyta</taxon>
        <taxon>Embryophyta</taxon>
        <taxon>Bryophyta</taxon>
        <taxon>Sphagnophytina</taxon>
        <taxon>Sphagnopsida</taxon>
        <taxon>Sphagnales</taxon>
        <taxon>Sphagnaceae</taxon>
        <taxon>Sphagnum</taxon>
    </lineage>
</organism>
<feature type="region of interest" description="Disordered" evidence="5">
    <location>
        <begin position="452"/>
        <end position="477"/>
    </location>
</feature>